<comment type="cofactor">
    <cofactor evidence="1 9">
        <name>FAD</name>
        <dbReference type="ChEBI" id="CHEBI:57692"/>
    </cofactor>
</comment>
<dbReference type="Proteomes" id="UP000789390">
    <property type="component" value="Unassembled WGS sequence"/>
</dbReference>
<keyword evidence="5 9" id="KW-0560">Oxidoreductase</keyword>
<evidence type="ECO:0000256" key="9">
    <source>
        <dbReference type="RuleBase" id="RU371123"/>
    </source>
</evidence>
<keyword evidence="3 9" id="KW-0285">Flavoprotein</keyword>
<dbReference type="Pfam" id="PF04777">
    <property type="entry name" value="Evr1_Alr"/>
    <property type="match status" value="1"/>
</dbReference>
<dbReference type="SUPFAM" id="SSF69000">
    <property type="entry name" value="FAD-dependent thiol oxidase"/>
    <property type="match status" value="1"/>
</dbReference>
<dbReference type="InterPro" id="IPR036774">
    <property type="entry name" value="ERV/ALR_sulphydryl_oxid_sf"/>
</dbReference>
<dbReference type="PROSITE" id="PS51324">
    <property type="entry name" value="ERV_ALR"/>
    <property type="match status" value="1"/>
</dbReference>
<evidence type="ECO:0000256" key="1">
    <source>
        <dbReference type="ARBA" id="ARBA00001974"/>
    </source>
</evidence>
<dbReference type="PANTHER" id="PTHR12645:SF0">
    <property type="entry name" value="FAD-LINKED SULFHYDRYL OXIDASE ALR"/>
    <property type="match status" value="1"/>
</dbReference>
<evidence type="ECO:0000256" key="7">
    <source>
        <dbReference type="ARBA" id="ARBA00023157"/>
    </source>
</evidence>
<dbReference type="PANTHER" id="PTHR12645">
    <property type="entry name" value="ALR/ERV"/>
    <property type="match status" value="1"/>
</dbReference>
<dbReference type="AlphaFoldDB" id="A0A8J2WEK9"/>
<dbReference type="FunFam" id="1.20.120.310:FF:000003">
    <property type="entry name" value="Sulfhydryl oxidase"/>
    <property type="match status" value="1"/>
</dbReference>
<dbReference type="EC" id="1.8.3.2" evidence="9"/>
<evidence type="ECO:0000259" key="10">
    <source>
        <dbReference type="PROSITE" id="PS51324"/>
    </source>
</evidence>
<proteinExistence type="predicted"/>
<gene>
    <name evidence="11" type="ORF">DGAL_LOCUS7316</name>
</gene>
<dbReference type="OrthoDB" id="17199at2759"/>
<keyword evidence="6" id="KW-0496">Mitochondrion</keyword>
<protein>
    <recommendedName>
        <fullName evidence="9">Sulfhydryl oxidase</fullName>
        <ecNumber evidence="9">1.8.3.2</ecNumber>
    </recommendedName>
</protein>
<evidence type="ECO:0000256" key="8">
    <source>
        <dbReference type="ARBA" id="ARBA00048864"/>
    </source>
</evidence>
<evidence type="ECO:0000313" key="11">
    <source>
        <dbReference type="EMBL" id="CAH0104413.1"/>
    </source>
</evidence>
<feature type="domain" description="ERV/ALR sulfhydryl oxidase" evidence="10">
    <location>
        <begin position="78"/>
        <end position="178"/>
    </location>
</feature>
<organism evidence="11 12">
    <name type="scientific">Daphnia galeata</name>
    <dbReference type="NCBI Taxonomy" id="27404"/>
    <lineage>
        <taxon>Eukaryota</taxon>
        <taxon>Metazoa</taxon>
        <taxon>Ecdysozoa</taxon>
        <taxon>Arthropoda</taxon>
        <taxon>Crustacea</taxon>
        <taxon>Branchiopoda</taxon>
        <taxon>Diplostraca</taxon>
        <taxon>Cladocera</taxon>
        <taxon>Anomopoda</taxon>
        <taxon>Daphniidae</taxon>
        <taxon>Daphnia</taxon>
    </lineage>
</organism>
<keyword evidence="4 9" id="KW-0274">FAD</keyword>
<dbReference type="GO" id="GO:0016971">
    <property type="term" value="F:flavin-dependent sulfhydryl oxidase activity"/>
    <property type="evidence" value="ECO:0007669"/>
    <property type="project" value="InterPro"/>
</dbReference>
<accession>A0A8J2WEK9</accession>
<name>A0A8J2WEK9_9CRUS</name>
<evidence type="ECO:0000256" key="6">
    <source>
        <dbReference type="ARBA" id="ARBA00023128"/>
    </source>
</evidence>
<comment type="caution">
    <text evidence="11">The sequence shown here is derived from an EMBL/GenBank/DDBJ whole genome shotgun (WGS) entry which is preliminary data.</text>
</comment>
<comment type="subcellular location">
    <subcellularLocation>
        <location evidence="2">Mitochondrion intermembrane space</location>
    </subcellularLocation>
</comment>
<dbReference type="InterPro" id="IPR039799">
    <property type="entry name" value="ALR/ERV"/>
</dbReference>
<keyword evidence="12" id="KW-1185">Reference proteome</keyword>
<reference evidence="11" key="1">
    <citation type="submission" date="2021-11" db="EMBL/GenBank/DDBJ databases">
        <authorList>
            <person name="Schell T."/>
        </authorList>
    </citation>
    <scope>NUCLEOTIDE SEQUENCE</scope>
    <source>
        <strain evidence="11">M5</strain>
    </source>
</reference>
<dbReference type="Gene3D" id="1.20.120.310">
    <property type="entry name" value="ERV/ALR sulfhydryl oxidase domain"/>
    <property type="match status" value="1"/>
</dbReference>
<evidence type="ECO:0000256" key="2">
    <source>
        <dbReference type="ARBA" id="ARBA00004569"/>
    </source>
</evidence>
<dbReference type="GO" id="GO:0050660">
    <property type="term" value="F:flavin adenine dinucleotide binding"/>
    <property type="evidence" value="ECO:0007669"/>
    <property type="project" value="TreeGrafter"/>
</dbReference>
<evidence type="ECO:0000256" key="3">
    <source>
        <dbReference type="ARBA" id="ARBA00022630"/>
    </source>
</evidence>
<keyword evidence="7" id="KW-1015">Disulfide bond</keyword>
<dbReference type="GO" id="GO:0005758">
    <property type="term" value="C:mitochondrial intermembrane space"/>
    <property type="evidence" value="ECO:0007669"/>
    <property type="project" value="UniProtKB-SubCell"/>
</dbReference>
<comment type="catalytic activity">
    <reaction evidence="8 9">
        <text>2 R'C(R)SH + O2 = R'C(R)S-S(R)CR' + H2O2</text>
        <dbReference type="Rhea" id="RHEA:17357"/>
        <dbReference type="ChEBI" id="CHEBI:15379"/>
        <dbReference type="ChEBI" id="CHEBI:16240"/>
        <dbReference type="ChEBI" id="CHEBI:16520"/>
        <dbReference type="ChEBI" id="CHEBI:17412"/>
        <dbReference type="EC" id="1.8.3.2"/>
    </reaction>
</comment>
<sequence length="188" mass="21717">MANQQNEKDEDVFSHGIQGIKKPCRACSDFKTWTANLKQNPNIKEEMKDQTFESTAAPIGPNVMSTVHNKEEQTFPECPLDRQQLGRNSWSVLHTIAAYYPEKPTVDQQKDMVKFMALFTKFYPCEDCSEDFKERLTANPPATQSNTKLAQWLCKMHNEVNVKLGKPEFDCKFVDQRWRNGWEDGSCD</sequence>
<evidence type="ECO:0000256" key="5">
    <source>
        <dbReference type="ARBA" id="ARBA00023002"/>
    </source>
</evidence>
<evidence type="ECO:0000256" key="4">
    <source>
        <dbReference type="ARBA" id="ARBA00022827"/>
    </source>
</evidence>
<dbReference type="EMBL" id="CAKKLH010000137">
    <property type="protein sequence ID" value="CAH0104413.1"/>
    <property type="molecule type" value="Genomic_DNA"/>
</dbReference>
<evidence type="ECO:0000313" key="12">
    <source>
        <dbReference type="Proteomes" id="UP000789390"/>
    </source>
</evidence>
<dbReference type="InterPro" id="IPR017905">
    <property type="entry name" value="ERV/ALR_sulphydryl_oxidase"/>
</dbReference>